<dbReference type="Gene3D" id="2.120.10.80">
    <property type="entry name" value="Kelch-type beta propeller"/>
    <property type="match status" value="1"/>
</dbReference>
<reference evidence="6" key="1">
    <citation type="journal article" date="2023" name="Mol. Phylogenet. Evol.">
        <title>Genome-scale phylogeny and comparative genomics of the fungal order Sordariales.</title>
        <authorList>
            <person name="Hensen N."/>
            <person name="Bonometti L."/>
            <person name="Westerberg I."/>
            <person name="Brannstrom I.O."/>
            <person name="Guillou S."/>
            <person name="Cros-Aarteil S."/>
            <person name="Calhoun S."/>
            <person name="Haridas S."/>
            <person name="Kuo A."/>
            <person name="Mondo S."/>
            <person name="Pangilinan J."/>
            <person name="Riley R."/>
            <person name="LaButti K."/>
            <person name="Andreopoulos B."/>
            <person name="Lipzen A."/>
            <person name="Chen C."/>
            <person name="Yan M."/>
            <person name="Daum C."/>
            <person name="Ng V."/>
            <person name="Clum A."/>
            <person name="Steindorff A."/>
            <person name="Ohm R.A."/>
            <person name="Martin F."/>
            <person name="Silar P."/>
            <person name="Natvig D.O."/>
            <person name="Lalanne C."/>
            <person name="Gautier V."/>
            <person name="Ament-Velasquez S.L."/>
            <person name="Kruys A."/>
            <person name="Hutchinson M.I."/>
            <person name="Powell A.J."/>
            <person name="Barry K."/>
            <person name="Miller A.N."/>
            <person name="Grigoriev I.V."/>
            <person name="Debuchy R."/>
            <person name="Gladieux P."/>
            <person name="Hiltunen Thoren M."/>
            <person name="Johannesson H."/>
        </authorList>
    </citation>
    <scope>NUCLEOTIDE SEQUENCE</scope>
    <source>
        <strain evidence="6">CBS 333.67</strain>
    </source>
</reference>
<feature type="region of interest" description="Disordered" evidence="3">
    <location>
        <begin position="460"/>
        <end position="485"/>
    </location>
</feature>
<dbReference type="PANTHER" id="PTHR47435">
    <property type="entry name" value="KELCH REPEAT PROTEIN (AFU_ORTHOLOGUE AFUA_5G12780)"/>
    <property type="match status" value="1"/>
</dbReference>
<feature type="compositionally biased region" description="Low complexity" evidence="3">
    <location>
        <begin position="546"/>
        <end position="567"/>
    </location>
</feature>
<keyword evidence="4" id="KW-1133">Transmembrane helix</keyword>
<keyword evidence="7" id="KW-1185">Reference proteome</keyword>
<evidence type="ECO:0000256" key="5">
    <source>
        <dbReference type="SAM" id="SignalP"/>
    </source>
</evidence>
<dbReference type="InterPro" id="IPR015915">
    <property type="entry name" value="Kelch-typ_b-propeller"/>
</dbReference>
<comment type="caution">
    <text evidence="6">The sequence shown here is derived from an EMBL/GenBank/DDBJ whole genome shotgun (WGS) entry which is preliminary data.</text>
</comment>
<evidence type="ECO:0008006" key="8">
    <source>
        <dbReference type="Google" id="ProtNLM"/>
    </source>
</evidence>
<sequence length="758" mass="81227">MTLLSAARPGRAGWSERDRWRPHSPRLGSPCILLLVLLSVFIEKSTQLDPVENFCRRFGHQTAMIDRKLYIDGGFINYNPLSQYPTNYSNTGLHYHDLDTPGAGRMPQLYANLTKNSSIPSVSGGTLWTDDVNKRFYLFGGEYYQQPPSPQFTLWSYDAIYDRWDSFGSPAQDDLAAVSWGAGVSVPETGEGYYYGGWKSNNTVPGWKGPPLAASDLVKYNMDSNSFSVATGPDSLGRAEGAMVFIPVGDGGMLAYFGGVQDPHGNGTWVGQPMENIFLYDVLSSKWYTQNASGQVPPMRRRFCAGATWASDQSSYNIYIYGGAGMPPDTAGFDDLYILTIPSFQWIKMYPADGNLTGSYPHHSLSCNVIDNAQMLIIGGTFPTIDSCDVPVQYGVHNVDMGEQNRDRELWQLFVTNLTRYSVPDRLVEAIGGSADGGATKTAPATGFANPDLRVLMTRKASLPSRTPTRAIPTAATGSPEDDNGDKALSKGAIAGIAVGGAGALIASALGVFCLVRRRRRQSRARTKNPLGLVPTSSLQVPPPSSTYTPASPYSHSPFLQQQQQQQRHGSGYSYYRGPAELPVGTPPPGPGVTSWLGTDGVTYELVNAHNTAAEGAAAVVVVDGAGSSSTTEVGTGSGNSGGGGDVPLAKIDQEGRLWVQVSPGPGGRQVPPPGRGGEAHGSPRGQGRYRSSPGGLGGYSPVMQMPGLQQQQQQQSMEPQELSGEPRRGEIGADGLGESTGWDAAHGRPRHQTFYHP</sequence>
<feature type="compositionally biased region" description="Low complexity" evidence="3">
    <location>
        <begin position="466"/>
        <end position="477"/>
    </location>
</feature>
<dbReference type="Proteomes" id="UP001273166">
    <property type="component" value="Unassembled WGS sequence"/>
</dbReference>
<keyword evidence="5" id="KW-0732">Signal</keyword>
<accession>A0AAJ0GLM4</accession>
<feature type="region of interest" description="Disordered" evidence="3">
    <location>
        <begin position="524"/>
        <end position="587"/>
    </location>
</feature>
<feature type="chain" id="PRO_5042527463" description="Cell wall anchored protein" evidence="5">
    <location>
        <begin position="48"/>
        <end position="758"/>
    </location>
</feature>
<keyword evidence="1" id="KW-0677">Repeat</keyword>
<feature type="region of interest" description="Disordered" evidence="3">
    <location>
        <begin position="628"/>
        <end position="758"/>
    </location>
</feature>
<evidence type="ECO:0000313" key="7">
    <source>
        <dbReference type="Proteomes" id="UP001273166"/>
    </source>
</evidence>
<keyword evidence="4" id="KW-0472">Membrane</keyword>
<dbReference type="RefSeq" id="XP_062717952.1">
    <property type="nucleotide sequence ID" value="XM_062863755.1"/>
</dbReference>
<dbReference type="GO" id="GO:0019760">
    <property type="term" value="P:glucosinolate metabolic process"/>
    <property type="evidence" value="ECO:0007669"/>
    <property type="project" value="UniProtKB-ARBA"/>
</dbReference>
<organism evidence="6 7">
    <name type="scientific">Chaetomium strumarium</name>
    <dbReference type="NCBI Taxonomy" id="1170767"/>
    <lineage>
        <taxon>Eukaryota</taxon>
        <taxon>Fungi</taxon>
        <taxon>Dikarya</taxon>
        <taxon>Ascomycota</taxon>
        <taxon>Pezizomycotina</taxon>
        <taxon>Sordariomycetes</taxon>
        <taxon>Sordariomycetidae</taxon>
        <taxon>Sordariales</taxon>
        <taxon>Chaetomiaceae</taxon>
        <taxon>Chaetomium</taxon>
    </lineage>
</organism>
<evidence type="ECO:0000256" key="3">
    <source>
        <dbReference type="SAM" id="MobiDB-lite"/>
    </source>
</evidence>
<reference evidence="6" key="2">
    <citation type="submission" date="2023-06" db="EMBL/GenBank/DDBJ databases">
        <authorList>
            <consortium name="Lawrence Berkeley National Laboratory"/>
            <person name="Mondo S.J."/>
            <person name="Hensen N."/>
            <person name="Bonometti L."/>
            <person name="Westerberg I."/>
            <person name="Brannstrom I.O."/>
            <person name="Guillou S."/>
            <person name="Cros-Aarteil S."/>
            <person name="Calhoun S."/>
            <person name="Haridas S."/>
            <person name="Kuo A."/>
            <person name="Pangilinan J."/>
            <person name="Riley R."/>
            <person name="Labutti K."/>
            <person name="Andreopoulos B."/>
            <person name="Lipzen A."/>
            <person name="Chen C."/>
            <person name="Yanf M."/>
            <person name="Daum C."/>
            <person name="Ng V."/>
            <person name="Clum A."/>
            <person name="Steindorff A."/>
            <person name="Ohm R."/>
            <person name="Martin F."/>
            <person name="Silar P."/>
            <person name="Natvig D."/>
            <person name="Lalanne C."/>
            <person name="Gautier V."/>
            <person name="Ament-Velasquez S.L."/>
            <person name="Kruys A."/>
            <person name="Hutchinson M.I."/>
            <person name="Powell A.J."/>
            <person name="Barry K."/>
            <person name="Miller A.N."/>
            <person name="Grigoriev I.V."/>
            <person name="Debuchy R."/>
            <person name="Gladieux P."/>
            <person name="Thoren M.H."/>
            <person name="Johannesson H."/>
        </authorList>
    </citation>
    <scope>NUCLEOTIDE SEQUENCE</scope>
    <source>
        <strain evidence="6">CBS 333.67</strain>
    </source>
</reference>
<evidence type="ECO:0000256" key="2">
    <source>
        <dbReference type="ARBA" id="ARBA00023004"/>
    </source>
</evidence>
<feature type="compositionally biased region" description="Low complexity" evidence="3">
    <location>
        <begin position="705"/>
        <end position="724"/>
    </location>
</feature>
<keyword evidence="4" id="KW-0812">Transmembrane</keyword>
<evidence type="ECO:0000256" key="1">
    <source>
        <dbReference type="ARBA" id="ARBA00022737"/>
    </source>
</evidence>
<dbReference type="SUPFAM" id="SSF117281">
    <property type="entry name" value="Kelch motif"/>
    <property type="match status" value="1"/>
</dbReference>
<dbReference type="GeneID" id="87882584"/>
<proteinExistence type="predicted"/>
<dbReference type="PANTHER" id="PTHR47435:SF4">
    <property type="entry name" value="KELCH REPEAT PROTEIN (AFU_ORTHOLOGUE AFUA_5G12780)"/>
    <property type="match status" value="1"/>
</dbReference>
<protein>
    <recommendedName>
        <fullName evidence="8">Cell wall anchored protein</fullName>
    </recommendedName>
</protein>
<dbReference type="AlphaFoldDB" id="A0AAJ0GLM4"/>
<dbReference type="EMBL" id="JAUDZG010000007">
    <property type="protein sequence ID" value="KAK3302172.1"/>
    <property type="molecule type" value="Genomic_DNA"/>
</dbReference>
<feature type="signal peptide" evidence="5">
    <location>
        <begin position="1"/>
        <end position="47"/>
    </location>
</feature>
<evidence type="ECO:0000256" key="4">
    <source>
        <dbReference type="SAM" id="Phobius"/>
    </source>
</evidence>
<feature type="compositionally biased region" description="Gly residues" evidence="3">
    <location>
        <begin position="636"/>
        <end position="646"/>
    </location>
</feature>
<feature type="compositionally biased region" description="Basic residues" evidence="3">
    <location>
        <begin position="748"/>
        <end position="758"/>
    </location>
</feature>
<evidence type="ECO:0000313" key="6">
    <source>
        <dbReference type="EMBL" id="KAK3302172.1"/>
    </source>
</evidence>
<name>A0AAJ0GLM4_9PEZI</name>
<keyword evidence="2" id="KW-0408">Iron</keyword>
<feature type="transmembrane region" description="Helical" evidence="4">
    <location>
        <begin position="493"/>
        <end position="516"/>
    </location>
</feature>
<gene>
    <name evidence="6" type="ORF">B0T15DRAFT_295181</name>
</gene>